<dbReference type="AlphaFoldDB" id="A0A267EVX4"/>
<evidence type="ECO:0000256" key="7">
    <source>
        <dbReference type="ARBA" id="ARBA00022691"/>
    </source>
</evidence>
<evidence type="ECO:0000256" key="4">
    <source>
        <dbReference type="ARBA" id="ARBA00022490"/>
    </source>
</evidence>
<evidence type="ECO:0000256" key="11">
    <source>
        <dbReference type="SAM" id="MobiDB-lite"/>
    </source>
</evidence>
<dbReference type="Proteomes" id="UP000215902">
    <property type="component" value="Unassembled WGS sequence"/>
</dbReference>
<evidence type="ECO:0000256" key="1">
    <source>
        <dbReference type="ARBA" id="ARBA00002778"/>
    </source>
</evidence>
<dbReference type="PANTHER" id="PTHR21210:SF0">
    <property type="entry name" value="TRNA (URACIL-O(2)-)-METHYLTRANSFERASE-RELATED"/>
    <property type="match status" value="1"/>
</dbReference>
<dbReference type="InterPro" id="IPR029063">
    <property type="entry name" value="SAM-dependent_MTases_sf"/>
</dbReference>
<accession>A0A267EVX4</accession>
<feature type="compositionally biased region" description="Basic and acidic residues" evidence="11">
    <location>
        <begin position="506"/>
        <end position="522"/>
    </location>
</feature>
<comment type="function">
    <text evidence="10">Adenosyl-L-methionine (AdoMet)-dependent tRNA (uracil-O(2)-)-methyltransferase.</text>
</comment>
<dbReference type="GO" id="GO:0141101">
    <property type="term" value="F:tRNA(Ser) (uridine(44)-2'-O-)-methyltransferase activity"/>
    <property type="evidence" value="ECO:0007669"/>
    <property type="project" value="UniProtKB-EC"/>
</dbReference>
<evidence type="ECO:0000256" key="10">
    <source>
        <dbReference type="RuleBase" id="RU368004"/>
    </source>
</evidence>
<evidence type="ECO:0000256" key="9">
    <source>
        <dbReference type="ARBA" id="ARBA00047957"/>
    </source>
</evidence>
<keyword evidence="13" id="KW-1185">Reference proteome</keyword>
<evidence type="ECO:0000256" key="2">
    <source>
        <dbReference type="ARBA" id="ARBA00004496"/>
    </source>
</evidence>
<dbReference type="OrthoDB" id="10047021at2759"/>
<dbReference type="EMBL" id="NIVC01001679">
    <property type="protein sequence ID" value="PAA65134.1"/>
    <property type="molecule type" value="Genomic_DNA"/>
</dbReference>
<comment type="similarity">
    <text evidence="3 10">Belongs to the TRM44 family.</text>
</comment>
<comment type="function">
    <text evidence="1">Probable adenosyl-L-methionine (AdoMet)-dependent tRNA (uracil-O(2)-)-methyltransferase.</text>
</comment>
<feature type="region of interest" description="Disordered" evidence="11">
    <location>
        <begin position="506"/>
        <end position="555"/>
    </location>
</feature>
<dbReference type="STRING" id="282301.A0A267EVX4"/>
<organism evidence="12 13">
    <name type="scientific">Macrostomum lignano</name>
    <dbReference type="NCBI Taxonomy" id="282301"/>
    <lineage>
        <taxon>Eukaryota</taxon>
        <taxon>Metazoa</taxon>
        <taxon>Spiralia</taxon>
        <taxon>Lophotrochozoa</taxon>
        <taxon>Platyhelminthes</taxon>
        <taxon>Rhabditophora</taxon>
        <taxon>Macrostomorpha</taxon>
        <taxon>Macrostomida</taxon>
        <taxon>Macrostomidae</taxon>
        <taxon>Macrostomum</taxon>
    </lineage>
</organism>
<keyword evidence="8 10" id="KW-0819">tRNA processing</keyword>
<keyword evidence="5 10" id="KW-0489">Methyltransferase</keyword>
<evidence type="ECO:0000256" key="6">
    <source>
        <dbReference type="ARBA" id="ARBA00022679"/>
    </source>
</evidence>
<protein>
    <recommendedName>
        <fullName evidence="10">tRNA (uracil-O(2)-)-methyltransferase</fullName>
        <ecNumber evidence="10">2.1.1.211</ecNumber>
    </recommendedName>
</protein>
<keyword evidence="7 10" id="KW-0949">S-adenosyl-L-methionine</keyword>
<evidence type="ECO:0000256" key="5">
    <source>
        <dbReference type="ARBA" id="ARBA00022603"/>
    </source>
</evidence>
<dbReference type="GO" id="GO:0030488">
    <property type="term" value="P:tRNA methylation"/>
    <property type="evidence" value="ECO:0007669"/>
    <property type="project" value="UniProtKB-UniRule"/>
</dbReference>
<proteinExistence type="inferred from homology"/>
<dbReference type="PANTHER" id="PTHR21210">
    <property type="entry name" value="TRNA (URACIL-O(2)-)-METHYLTRANSFERASE-RELATED"/>
    <property type="match status" value="1"/>
</dbReference>
<keyword evidence="4 10" id="KW-0963">Cytoplasm</keyword>
<evidence type="ECO:0000313" key="13">
    <source>
        <dbReference type="Proteomes" id="UP000215902"/>
    </source>
</evidence>
<dbReference type="InterPro" id="IPR011671">
    <property type="entry name" value="tRNA_uracil_MeTrfase"/>
</dbReference>
<dbReference type="GO" id="GO:0005737">
    <property type="term" value="C:cytoplasm"/>
    <property type="evidence" value="ECO:0007669"/>
    <property type="project" value="UniProtKB-SubCell"/>
</dbReference>
<evidence type="ECO:0000256" key="3">
    <source>
        <dbReference type="ARBA" id="ARBA00009056"/>
    </source>
</evidence>
<gene>
    <name evidence="12" type="ORF">BOX15_Mlig030382g1</name>
</gene>
<reference evidence="12 13" key="1">
    <citation type="submission" date="2017-06" db="EMBL/GenBank/DDBJ databases">
        <title>A platform for efficient transgenesis in Macrostomum lignano, a flatworm model organism for stem cell research.</title>
        <authorList>
            <person name="Berezikov E."/>
        </authorList>
    </citation>
    <scope>NUCLEOTIDE SEQUENCE [LARGE SCALE GENOMIC DNA]</scope>
    <source>
        <strain evidence="12">DV1</strain>
        <tissue evidence="12">Whole organism</tissue>
    </source>
</reference>
<comment type="caution">
    <text evidence="12">The sequence shown here is derived from an EMBL/GenBank/DDBJ whole genome shotgun (WGS) entry which is preliminary data.</text>
</comment>
<name>A0A267EVX4_9PLAT</name>
<evidence type="ECO:0000256" key="8">
    <source>
        <dbReference type="ARBA" id="ARBA00022694"/>
    </source>
</evidence>
<dbReference type="SUPFAM" id="SSF53335">
    <property type="entry name" value="S-adenosyl-L-methionine-dependent methyltransferases"/>
    <property type="match status" value="1"/>
</dbReference>
<sequence length="688" mass="77569">MVPIERRFLHVLHIWLEKPHVVCQSIFGAKYLELQSSQTQEPLVYRRQLLHNCLDVEPLNERICVSSGDLCAEFFSSDSEESKESLYRIHVNQLQSGSSELQYCITVSVTRQPTTLEQRYYKRDWLQSCLQSKLNHWLSQCRNELDLVKTPASLSCVDLAAYQSIYYRMKAVYGPKLVANWSERTNAEKFVYEDIGIAAYLMCIWQGQTGVRFVDIGCGNGLLVYLLNSEGHNGIGYDIRKRKIWETYPDTVRRALIEQTIIPTAEGLAFPEADWLLGNHSDELTPWLPVLGSRSGCCGVFLLPCCPFNFDGSRYDRRGGVAGGGGSCSRYRDYLSYIGDLCHRVGYNSVSRDCLRIPSTKRVCFVATQLDAERSKLVISELALPESTSSFRPRSVDAEITPRNCARVPVDTRQRVELALFRALLEDGDLELIDCANKDCNHDDSREREDARTNSITSDKDFDADCHQGDKDFDADCHQGDNDFDADCHQGDKDFDADCHQGDKDFKTEDIQSDSDNKDLKGHLKRTNTQRYRNGQDRQTKKPANYTTSRTTKAKTKTWNTGRSLPLSQLISLLSESDRAALKNECGGLQTLLRNCHQAFRVQSGVVSIRRPISIKSAEAAAAATEKQRLRRKTKPCWMDQHHPDGCCLPAADCAFKHACETTSTDVDSVEMATVQSSTSSLLTDISV</sequence>
<dbReference type="Pfam" id="PF07757">
    <property type="entry name" value="AdoMet_MTase"/>
    <property type="match status" value="1"/>
</dbReference>
<keyword evidence="6 10" id="KW-0808">Transferase</keyword>
<comment type="catalytic activity">
    <reaction evidence="9 10">
        <text>uridine(44) in tRNA(Ser) + S-adenosyl-L-methionine = 2'-O-methyluridine(44) in tRNA(Ser) + S-adenosyl-L-homocysteine + H(+)</text>
        <dbReference type="Rhea" id="RHEA:43100"/>
        <dbReference type="Rhea" id="RHEA-COMP:10339"/>
        <dbReference type="Rhea" id="RHEA-COMP:10340"/>
        <dbReference type="ChEBI" id="CHEBI:15378"/>
        <dbReference type="ChEBI" id="CHEBI:57856"/>
        <dbReference type="ChEBI" id="CHEBI:59789"/>
        <dbReference type="ChEBI" id="CHEBI:65315"/>
        <dbReference type="ChEBI" id="CHEBI:74478"/>
        <dbReference type="EC" id="2.1.1.211"/>
    </reaction>
</comment>
<evidence type="ECO:0000313" key="12">
    <source>
        <dbReference type="EMBL" id="PAA65134.1"/>
    </source>
</evidence>
<comment type="subcellular location">
    <subcellularLocation>
        <location evidence="2 10">Cytoplasm</location>
    </subcellularLocation>
</comment>
<dbReference type="EC" id="2.1.1.211" evidence="10"/>